<feature type="compositionally biased region" description="Acidic residues" evidence="1">
    <location>
        <begin position="16"/>
        <end position="26"/>
    </location>
</feature>
<name>A0A9W7XRB1_9FUNG</name>
<dbReference type="PANTHER" id="PTHR13464:SF0">
    <property type="entry name" value="SAP30-BINDING PROTEIN"/>
    <property type="match status" value="1"/>
</dbReference>
<comment type="caution">
    <text evidence="2">The sequence shown here is derived from an EMBL/GenBank/DDBJ whole genome shotgun (WGS) entry which is preliminary data.</text>
</comment>
<keyword evidence="3" id="KW-1185">Reference proteome</keyword>
<dbReference type="EMBL" id="JANBOH010000004">
    <property type="protein sequence ID" value="KAJ1648502.1"/>
    <property type="molecule type" value="Genomic_DNA"/>
</dbReference>
<protein>
    <submittedName>
        <fullName evidence="2">SAP30-binding protein</fullName>
    </submittedName>
</protein>
<feature type="compositionally biased region" description="Basic and acidic residues" evidence="1">
    <location>
        <begin position="28"/>
        <end position="61"/>
    </location>
</feature>
<dbReference type="Proteomes" id="UP001145021">
    <property type="component" value="Unassembled WGS sequence"/>
</dbReference>
<dbReference type="GO" id="GO:0006355">
    <property type="term" value="P:regulation of DNA-templated transcription"/>
    <property type="evidence" value="ECO:0007669"/>
    <property type="project" value="InterPro"/>
</dbReference>
<gene>
    <name evidence="2" type="primary">SAP30BP</name>
    <name evidence="2" type="ORF">LPJ64_000199</name>
</gene>
<proteinExistence type="predicted"/>
<dbReference type="GO" id="GO:0005634">
    <property type="term" value="C:nucleus"/>
    <property type="evidence" value="ECO:0007669"/>
    <property type="project" value="TreeGrafter"/>
</dbReference>
<reference evidence="2" key="1">
    <citation type="submission" date="2022-07" db="EMBL/GenBank/DDBJ databases">
        <title>Phylogenomic reconstructions and comparative analyses of Kickxellomycotina fungi.</title>
        <authorList>
            <person name="Reynolds N.K."/>
            <person name="Stajich J.E."/>
            <person name="Barry K."/>
            <person name="Grigoriev I.V."/>
            <person name="Crous P."/>
            <person name="Smith M.E."/>
        </authorList>
    </citation>
    <scope>NUCLEOTIDE SEQUENCE</scope>
    <source>
        <strain evidence="2">NBRC 105413</strain>
    </source>
</reference>
<organism evidence="2 3">
    <name type="scientific">Coemansia asiatica</name>
    <dbReference type="NCBI Taxonomy" id="1052880"/>
    <lineage>
        <taxon>Eukaryota</taxon>
        <taxon>Fungi</taxon>
        <taxon>Fungi incertae sedis</taxon>
        <taxon>Zoopagomycota</taxon>
        <taxon>Kickxellomycotina</taxon>
        <taxon>Kickxellomycetes</taxon>
        <taxon>Kickxellales</taxon>
        <taxon>Kickxellaceae</taxon>
        <taxon>Coemansia</taxon>
    </lineage>
</organism>
<dbReference type="AlphaFoldDB" id="A0A9W7XRB1"/>
<dbReference type="PANTHER" id="PTHR13464">
    <property type="entry name" value="TRANSCRIPTIONAL REGULATOR PROTEIN HCNGP"/>
    <property type="match status" value="1"/>
</dbReference>
<dbReference type="InterPro" id="IPR012479">
    <property type="entry name" value="SAP30BP"/>
</dbReference>
<evidence type="ECO:0000313" key="3">
    <source>
        <dbReference type="Proteomes" id="UP001145021"/>
    </source>
</evidence>
<feature type="region of interest" description="Disordered" evidence="1">
    <location>
        <begin position="1"/>
        <end position="74"/>
    </location>
</feature>
<dbReference type="Pfam" id="PF07818">
    <property type="entry name" value="HCNGP"/>
    <property type="match status" value="1"/>
</dbReference>
<accession>A0A9W7XRB1</accession>
<sequence length="300" mass="33701">MEPVQNTLLNALGAYDSDEDSTESSSEETTRIKPTSREPDSELLQNDKENVNAEEQGSKEIDMEENIAASEKDESSGSALLYGIDKENLEQYQATKRDIDLLLGCDQVMDTLRLPLDTPECSVELQAKFAHWYSLRQEGANFNDTLMRNKTFRNPNIYKWLVDHLKLEEAGSNFCEDGFEAAQLRRDFEPKALAEEQERRAREYAAKKSAEAAAGNLRKIEFQTATQTHAHTHVRAHTHVHTRVGTSSLVPDQAYSSFCSGTRAYSSQPRDASVQNAKSFSDALERAKLIAQHLSRPKGN</sequence>
<evidence type="ECO:0000313" key="2">
    <source>
        <dbReference type="EMBL" id="KAJ1648502.1"/>
    </source>
</evidence>
<evidence type="ECO:0000256" key="1">
    <source>
        <dbReference type="SAM" id="MobiDB-lite"/>
    </source>
</evidence>